<keyword evidence="5" id="KW-1185">Reference proteome</keyword>
<dbReference type="InterPro" id="IPR029016">
    <property type="entry name" value="GAF-like_dom_sf"/>
</dbReference>
<dbReference type="RefSeq" id="WP_254577780.1">
    <property type="nucleotide sequence ID" value="NZ_CP100595.1"/>
</dbReference>
<keyword evidence="2 3" id="KW-0175">Coiled coil</keyword>
<evidence type="ECO:0000256" key="1">
    <source>
        <dbReference type="ARBA" id="ARBA00004196"/>
    </source>
</evidence>
<dbReference type="SUPFAM" id="SSF111369">
    <property type="entry name" value="HlyD-like secretion proteins"/>
    <property type="match status" value="1"/>
</dbReference>
<name>A0ABY5E617_9BACT</name>
<organism evidence="4 5">
    <name type="scientific">Arcobacter roscoffensis</name>
    <dbReference type="NCBI Taxonomy" id="2961520"/>
    <lineage>
        <taxon>Bacteria</taxon>
        <taxon>Pseudomonadati</taxon>
        <taxon>Campylobacterota</taxon>
        <taxon>Epsilonproteobacteria</taxon>
        <taxon>Campylobacterales</taxon>
        <taxon>Arcobacteraceae</taxon>
        <taxon>Arcobacter</taxon>
    </lineage>
</organism>
<dbReference type="PANTHER" id="PTHR32347">
    <property type="entry name" value="EFFLUX SYSTEM COMPONENT YKNX-RELATED"/>
    <property type="match status" value="1"/>
</dbReference>
<feature type="coiled-coil region" evidence="3">
    <location>
        <begin position="450"/>
        <end position="489"/>
    </location>
</feature>
<evidence type="ECO:0000313" key="5">
    <source>
        <dbReference type="Proteomes" id="UP001060012"/>
    </source>
</evidence>
<dbReference type="PANTHER" id="PTHR32347:SF23">
    <property type="entry name" value="BLL5650 PROTEIN"/>
    <property type="match status" value="1"/>
</dbReference>
<dbReference type="Proteomes" id="UP001060012">
    <property type="component" value="Chromosome"/>
</dbReference>
<reference evidence="4" key="1">
    <citation type="submission" date="2022-07" db="EMBL/GenBank/DDBJ databases">
        <title>Arcobacter roscoffensis sp. nov., a marine bacterium isolated from coastal seawater collected from Roscoff, France.</title>
        <authorList>
            <person name="Pascual J."/>
            <person name="Lepeaux C."/>
            <person name="Methner A."/>
            <person name="Overmann J."/>
        </authorList>
    </citation>
    <scope>NUCLEOTIDE SEQUENCE</scope>
    <source>
        <strain evidence="4">ARW1-2F2</strain>
    </source>
</reference>
<dbReference type="Gene3D" id="3.30.450.40">
    <property type="match status" value="1"/>
</dbReference>
<evidence type="ECO:0000256" key="3">
    <source>
        <dbReference type="SAM" id="Coils"/>
    </source>
</evidence>
<accession>A0ABY5E617</accession>
<evidence type="ECO:0000256" key="2">
    <source>
        <dbReference type="ARBA" id="ARBA00023054"/>
    </source>
</evidence>
<dbReference type="Gene3D" id="2.40.50.100">
    <property type="match status" value="1"/>
</dbReference>
<evidence type="ECO:0000313" key="4">
    <source>
        <dbReference type="EMBL" id="UTJ07606.1"/>
    </source>
</evidence>
<sequence>MEVSKSKKTDTIEILNSLTNLRNSSLEEEEFWFEYLESISLLTKSNLSFIVKKDEELTLFQEYDDASIDDISKDSIYNNISSLVQRSSQNTYAYEKSNFQNRHIVAIKIDSIEEKSEFFLCFLIENNNKNEFTNVILRAILCKDVPFAYFNNKNKSKAVEVYQSNDMNDIDEQEENDLTSVVELINYIVSENKFKLSIMKLVDELCTRYNANRVSIGWEFNQYVTPKAISHVEDFLKSSYSSKALEAIYEEAYEQDSEIFYPEDKDSDLITNAHKIYLKDNKLLNLYTFPIRLEDEIIGVISLEFKESELSFSSLETIRLALNLIAPILNNIYTHDQNIFKKSLVKTEKMSKNFFGPQKSLLKLSTILVSILFLWIIFGKLEYKVESVTNLQTDNISYVSAPFDGIVQEVFVDSGDDVEKGKKLLAFDDKEMILKKLEINADLIRYDTEAEKARSQRKLADMQIALAKKEQSEANLKKLNYFLEKAELKSPFDGIIIEGDKEKLLGSPFSKGDILIQIAKPTDLYAKLKVQEEYIDEIKVGQIAELNLLSRPHEYFNVKVEKIIPMANVDDENGNVFTIKVVFLDEVKPWMRPGMSGIAKIKIEQRPVYWILTHKISDFLHMHVWW</sequence>
<gene>
    <name evidence="4" type="ORF">NJU99_05795</name>
</gene>
<dbReference type="EMBL" id="CP100595">
    <property type="protein sequence ID" value="UTJ07606.1"/>
    <property type="molecule type" value="Genomic_DNA"/>
</dbReference>
<comment type="subcellular location">
    <subcellularLocation>
        <location evidence="1">Cell envelope</location>
    </subcellularLocation>
</comment>
<proteinExistence type="predicted"/>
<dbReference type="InterPro" id="IPR050465">
    <property type="entry name" value="UPF0194_transport"/>
</dbReference>
<dbReference type="Gene3D" id="2.40.30.170">
    <property type="match status" value="1"/>
</dbReference>
<protein>
    <submittedName>
        <fullName evidence="4">Efflux RND transporter periplasmic adaptor subunit</fullName>
    </submittedName>
</protein>